<dbReference type="InterPro" id="IPR028978">
    <property type="entry name" value="Chorismate_lyase_/UTRA_dom_sf"/>
</dbReference>
<evidence type="ECO:0000313" key="5">
    <source>
        <dbReference type="EMBL" id="MDA5399845.1"/>
    </source>
</evidence>
<dbReference type="Pfam" id="PF00392">
    <property type="entry name" value="GntR"/>
    <property type="match status" value="1"/>
</dbReference>
<dbReference type="SMART" id="SM00345">
    <property type="entry name" value="HTH_GNTR"/>
    <property type="match status" value="1"/>
</dbReference>
<dbReference type="InterPro" id="IPR036388">
    <property type="entry name" value="WH-like_DNA-bd_sf"/>
</dbReference>
<proteinExistence type="predicted"/>
<dbReference type="Gene3D" id="3.40.1410.10">
    <property type="entry name" value="Chorismate lyase-like"/>
    <property type="match status" value="1"/>
</dbReference>
<feature type="domain" description="HTH gntR-type" evidence="4">
    <location>
        <begin position="10"/>
        <end position="78"/>
    </location>
</feature>
<gene>
    <name evidence="5" type="primary">phnF</name>
    <name evidence="5" type="ORF">OQ273_14785</name>
</gene>
<evidence type="ECO:0000256" key="1">
    <source>
        <dbReference type="ARBA" id="ARBA00023015"/>
    </source>
</evidence>
<dbReference type="InterPro" id="IPR036390">
    <property type="entry name" value="WH_DNA-bd_sf"/>
</dbReference>
<evidence type="ECO:0000313" key="6">
    <source>
        <dbReference type="Proteomes" id="UP001151234"/>
    </source>
</evidence>
<dbReference type="AlphaFoldDB" id="A0A9X3UJN5"/>
<evidence type="ECO:0000259" key="4">
    <source>
        <dbReference type="PROSITE" id="PS50949"/>
    </source>
</evidence>
<dbReference type="SMART" id="SM00866">
    <property type="entry name" value="UTRA"/>
    <property type="match status" value="1"/>
</dbReference>
<evidence type="ECO:0000256" key="2">
    <source>
        <dbReference type="ARBA" id="ARBA00023125"/>
    </source>
</evidence>
<organism evidence="5 6">
    <name type="scientific">Hoeflea prorocentri</name>
    <dbReference type="NCBI Taxonomy" id="1922333"/>
    <lineage>
        <taxon>Bacteria</taxon>
        <taxon>Pseudomonadati</taxon>
        <taxon>Pseudomonadota</taxon>
        <taxon>Alphaproteobacteria</taxon>
        <taxon>Hyphomicrobiales</taxon>
        <taxon>Rhizobiaceae</taxon>
        <taxon>Hoeflea</taxon>
    </lineage>
</organism>
<dbReference type="NCBIfam" id="TIGR02325">
    <property type="entry name" value="C_P_lyase_phnF"/>
    <property type="match status" value="1"/>
</dbReference>
<dbReference type="Gene3D" id="1.10.10.10">
    <property type="entry name" value="Winged helix-like DNA-binding domain superfamily/Winged helix DNA-binding domain"/>
    <property type="match status" value="1"/>
</dbReference>
<dbReference type="RefSeq" id="WP_267991262.1">
    <property type="nucleotide sequence ID" value="NZ_JAPJZI010000001.1"/>
</dbReference>
<dbReference type="InterPro" id="IPR011663">
    <property type="entry name" value="UTRA"/>
</dbReference>
<keyword evidence="2" id="KW-0238">DNA-binding</keyword>
<name>A0A9X3UJN5_9HYPH</name>
<dbReference type="PRINTS" id="PR00035">
    <property type="entry name" value="HTHGNTR"/>
</dbReference>
<dbReference type="PANTHER" id="PTHR44846">
    <property type="entry name" value="MANNOSYL-D-GLYCERATE TRANSPORT/METABOLISM SYSTEM REPRESSOR MNGR-RELATED"/>
    <property type="match status" value="1"/>
</dbReference>
<dbReference type="GO" id="GO:0003700">
    <property type="term" value="F:DNA-binding transcription factor activity"/>
    <property type="evidence" value="ECO:0007669"/>
    <property type="project" value="InterPro"/>
</dbReference>
<dbReference type="PANTHER" id="PTHR44846:SF1">
    <property type="entry name" value="MANNOSYL-D-GLYCERATE TRANSPORT_METABOLISM SYSTEM REPRESSOR MNGR-RELATED"/>
    <property type="match status" value="1"/>
</dbReference>
<keyword evidence="3" id="KW-0804">Transcription</keyword>
<keyword evidence="6" id="KW-1185">Reference proteome</keyword>
<comment type="caution">
    <text evidence="5">The sequence shown here is derived from an EMBL/GenBank/DDBJ whole genome shotgun (WGS) entry which is preliminary data.</text>
</comment>
<dbReference type="Pfam" id="PF07702">
    <property type="entry name" value="UTRA"/>
    <property type="match status" value="1"/>
</dbReference>
<dbReference type="SUPFAM" id="SSF64288">
    <property type="entry name" value="Chorismate lyase-like"/>
    <property type="match status" value="1"/>
</dbReference>
<evidence type="ECO:0000256" key="3">
    <source>
        <dbReference type="ARBA" id="ARBA00023163"/>
    </source>
</evidence>
<dbReference type="Proteomes" id="UP001151234">
    <property type="component" value="Unassembled WGS sequence"/>
</dbReference>
<dbReference type="SUPFAM" id="SSF46785">
    <property type="entry name" value="Winged helix' DNA-binding domain"/>
    <property type="match status" value="1"/>
</dbReference>
<dbReference type="InterPro" id="IPR012702">
    <property type="entry name" value="CP_lyase_PhnF"/>
</dbReference>
<dbReference type="PROSITE" id="PS50949">
    <property type="entry name" value="HTH_GNTR"/>
    <property type="match status" value="1"/>
</dbReference>
<keyword evidence="1" id="KW-0805">Transcription regulation</keyword>
<dbReference type="InterPro" id="IPR050679">
    <property type="entry name" value="Bact_HTH_transcr_reg"/>
</dbReference>
<dbReference type="InterPro" id="IPR000524">
    <property type="entry name" value="Tscrpt_reg_HTH_GntR"/>
</dbReference>
<reference evidence="5" key="1">
    <citation type="submission" date="2022-11" db="EMBL/GenBank/DDBJ databases">
        <title>Draft genome sequence of Hoeflea poritis E7-10 and Hoeflea prorocentri PM5-8, separated from scleractinian coral Porites lutea and marine dinoflagellate.</title>
        <authorList>
            <person name="Zhang G."/>
            <person name="Wei Q."/>
            <person name="Cai L."/>
        </authorList>
    </citation>
    <scope>NUCLEOTIDE SEQUENCE</scope>
    <source>
        <strain evidence="5">PM5-8</strain>
    </source>
</reference>
<dbReference type="GO" id="GO:0003677">
    <property type="term" value="F:DNA binding"/>
    <property type="evidence" value="ECO:0007669"/>
    <property type="project" value="UniProtKB-KW"/>
</dbReference>
<sequence>MEFVERRSGISLWRQIADQIRIAISNGEFDESGALPGELALARRFEVNRHTVRSAIASLAREGVLRVEQGRGTFIARHTKLQYPIGRRTRFSAGLAGQIKSRGGFLKSHVTEAATGHVSRALELEPGAPVLRLERVSSADGVPVSRGISWFDAERFPDFANRYESRKSITAVLNSYDIEDYVRISTRISAHHADPATLDDLKLSPGAITLRTEAVNAEVAGRRLEYSHTFFAADRIELDIDHQAGTALP</sequence>
<dbReference type="CDD" id="cd07377">
    <property type="entry name" value="WHTH_GntR"/>
    <property type="match status" value="1"/>
</dbReference>
<protein>
    <submittedName>
        <fullName evidence="5">Phosphonate metabolism transcriptional regulator PhnF</fullName>
    </submittedName>
</protein>
<dbReference type="EMBL" id="JAPJZI010000001">
    <property type="protein sequence ID" value="MDA5399845.1"/>
    <property type="molecule type" value="Genomic_DNA"/>
</dbReference>
<accession>A0A9X3UJN5</accession>
<dbReference type="GO" id="GO:0045892">
    <property type="term" value="P:negative regulation of DNA-templated transcription"/>
    <property type="evidence" value="ECO:0007669"/>
    <property type="project" value="TreeGrafter"/>
</dbReference>